<dbReference type="Gene3D" id="2.60.40.1360">
    <property type="match status" value="1"/>
</dbReference>
<dbReference type="OrthoDB" id="10580883at2759"/>
<dbReference type="GO" id="GO:0004559">
    <property type="term" value="F:alpha-mannosidase activity"/>
    <property type="evidence" value="ECO:0007669"/>
    <property type="project" value="InterPro"/>
</dbReference>
<evidence type="ECO:0000313" key="4">
    <source>
        <dbReference type="Proteomes" id="UP000636800"/>
    </source>
</evidence>
<dbReference type="AlphaFoldDB" id="A0A835V1W9"/>
<dbReference type="InterPro" id="IPR013780">
    <property type="entry name" value="Glyco_hydro_b"/>
</dbReference>
<dbReference type="Proteomes" id="UP000636800">
    <property type="component" value="Chromosome 5"/>
</dbReference>
<dbReference type="InterPro" id="IPR011682">
    <property type="entry name" value="Glyco_hydro_38_C"/>
</dbReference>
<name>A0A835V1W9_VANPL</name>
<accession>A0A835V1W9</accession>
<evidence type="ECO:0000259" key="1">
    <source>
        <dbReference type="Pfam" id="PF07748"/>
    </source>
</evidence>
<dbReference type="PANTHER" id="PTHR11607">
    <property type="entry name" value="ALPHA-MANNOSIDASE"/>
    <property type="match status" value="1"/>
</dbReference>
<dbReference type="GO" id="GO:0006013">
    <property type="term" value="P:mannose metabolic process"/>
    <property type="evidence" value="ECO:0007669"/>
    <property type="project" value="InterPro"/>
</dbReference>
<evidence type="ECO:0000313" key="3">
    <source>
        <dbReference type="EMBL" id="KAG0480685.1"/>
    </source>
</evidence>
<sequence length="645" mass="71919">MATSFDCQEMNALARMIRAAWLKAYIATKWTYEGAEIALDGDSTLTIIAILWETQGYMGKAEKSLIESIETRKHGDALYFWVRMDKDPRNPLQQDYWSFCDAINAGNCRFAVSEALGFMYGVPQDSNLLPPMPKEGGTWSVMHSWALPTRSFLELVMFSRGEAVGLAFGCLIESSSSSGCYSSKLSLNRILNCTVKMGSKNRQVVIVYNSLGWRREDVIRIPVVSDSVIVHDSSNGREIESQLLPIFDASLGLQSLYVKAYLGVSLMLPPKFWLAFPVSVPPFGFSTYIISNAEKIGSGAVMSSPYASKTGNNQKVEVGPGDLKLMYSADKQQLFIIPSVKARSVKASLKQSYKFYAGSVGNKSDLQASGAYVFRPNGTSAIKSEIQEPFNILQGPILDEVHEQINPWIYQITRVYKAKNHVEIEFAIRDYRSDWELNVNQPVAGNYYPINLGAYIQDNSTELSILVDRCMGGSSIRDGQVEIMLHRRLLHDDGKGVAEALNETICTNDECTGLTVKGTIYLRINPVGEGTKWRRTTGQEIYSPLLISFSELDGSNWETSHISTFSAMESSYALPDNVAMITLQTLKDGLVLLRLAHLYELGEDKELSSIASVDLKKMFPGKRSSTSSRRISRLIRRGLQWNPRN</sequence>
<dbReference type="InterPro" id="IPR050843">
    <property type="entry name" value="Glycosyl_Hydrlase_38"/>
</dbReference>
<dbReference type="Gene3D" id="2.70.98.30">
    <property type="entry name" value="Golgi alpha-mannosidase II, domain 4"/>
    <property type="match status" value="2"/>
</dbReference>
<dbReference type="PANTHER" id="PTHR11607:SF3">
    <property type="entry name" value="LYSOSOMAL ALPHA-MANNOSIDASE"/>
    <property type="match status" value="1"/>
</dbReference>
<dbReference type="InterPro" id="IPR048534">
    <property type="entry name" value="Man2a1-like_dom"/>
</dbReference>
<feature type="domain" description="Glycosyl hydrolase family 38 C-terminal" evidence="1">
    <location>
        <begin position="429"/>
        <end position="494"/>
    </location>
</feature>
<organism evidence="3 4">
    <name type="scientific">Vanilla planifolia</name>
    <name type="common">Vanilla</name>
    <dbReference type="NCBI Taxonomy" id="51239"/>
    <lineage>
        <taxon>Eukaryota</taxon>
        <taxon>Viridiplantae</taxon>
        <taxon>Streptophyta</taxon>
        <taxon>Embryophyta</taxon>
        <taxon>Tracheophyta</taxon>
        <taxon>Spermatophyta</taxon>
        <taxon>Magnoliopsida</taxon>
        <taxon>Liliopsida</taxon>
        <taxon>Asparagales</taxon>
        <taxon>Orchidaceae</taxon>
        <taxon>Vanilloideae</taxon>
        <taxon>Vanilleae</taxon>
        <taxon>Vanilla</taxon>
    </lineage>
</organism>
<evidence type="ECO:0008006" key="5">
    <source>
        <dbReference type="Google" id="ProtNLM"/>
    </source>
</evidence>
<gene>
    <name evidence="3" type="ORF">HPP92_011543</name>
</gene>
<feature type="domain" description="Glycosyl hydrolase family 38 C-terminal" evidence="1">
    <location>
        <begin position="342"/>
        <end position="428"/>
    </location>
</feature>
<dbReference type="InterPro" id="IPR011013">
    <property type="entry name" value="Gal_mutarotase_sf_dom"/>
</dbReference>
<proteinExistence type="predicted"/>
<comment type="caution">
    <text evidence="3">The sequence shown here is derived from an EMBL/GenBank/DDBJ whole genome shotgun (WGS) entry which is preliminary data.</text>
</comment>
<dbReference type="FunFam" id="2.60.40.1180:FF:000015">
    <property type="entry name" value="Alpha-mannosidase"/>
    <property type="match status" value="1"/>
</dbReference>
<dbReference type="Gene3D" id="2.60.40.1180">
    <property type="entry name" value="Golgi alpha-mannosidase II"/>
    <property type="match status" value="1"/>
</dbReference>
<dbReference type="Pfam" id="PF07748">
    <property type="entry name" value="Glyco_hydro_38C"/>
    <property type="match status" value="2"/>
</dbReference>
<evidence type="ECO:0000259" key="2">
    <source>
        <dbReference type="Pfam" id="PF21260"/>
    </source>
</evidence>
<keyword evidence="4" id="KW-1185">Reference proteome</keyword>
<dbReference type="GO" id="GO:0030246">
    <property type="term" value="F:carbohydrate binding"/>
    <property type="evidence" value="ECO:0007669"/>
    <property type="project" value="InterPro"/>
</dbReference>
<protein>
    <recommendedName>
        <fullName evidence="5">Alpha-mannosidase</fullName>
    </recommendedName>
</protein>
<dbReference type="EMBL" id="JADCNL010000005">
    <property type="protein sequence ID" value="KAG0480685.1"/>
    <property type="molecule type" value="Genomic_DNA"/>
</dbReference>
<feature type="domain" description="Lysosomal alpha-mannosidase-like central" evidence="2">
    <location>
        <begin position="239"/>
        <end position="290"/>
    </location>
</feature>
<reference evidence="3 4" key="1">
    <citation type="journal article" date="2020" name="Nat. Food">
        <title>A phased Vanilla planifolia genome enables genetic improvement of flavour and production.</title>
        <authorList>
            <person name="Hasing T."/>
            <person name="Tang H."/>
            <person name="Brym M."/>
            <person name="Khazi F."/>
            <person name="Huang T."/>
            <person name="Chambers A.H."/>
        </authorList>
    </citation>
    <scope>NUCLEOTIDE SEQUENCE [LARGE SCALE GENOMIC DNA]</scope>
    <source>
        <tissue evidence="3">Leaf</tissue>
    </source>
</reference>
<dbReference type="Pfam" id="PF21260">
    <property type="entry name" value="Laman-like_dom"/>
    <property type="match status" value="1"/>
</dbReference>
<dbReference type="SUPFAM" id="SSF74650">
    <property type="entry name" value="Galactose mutarotase-like"/>
    <property type="match status" value="1"/>
</dbReference>